<dbReference type="Pfam" id="PF01510">
    <property type="entry name" value="Amidase_2"/>
    <property type="match status" value="1"/>
</dbReference>
<dbReference type="EMBL" id="VSSQ01112565">
    <property type="protein sequence ID" value="MPN49373.1"/>
    <property type="molecule type" value="Genomic_DNA"/>
</dbReference>
<feature type="domain" description="N-acetylmuramoyl-L-alanine amidase" evidence="2">
    <location>
        <begin position="23"/>
        <end position="113"/>
    </location>
</feature>
<sequence>MKALQEFSQKEGKLGSGKAKPAWPDVPYHFYIDVHGRIAEGRSLEFVGDTNTEYNPAGHALVVLEGNFEQEQPSPEQLNALQNLVQWLAQRFKVSPESVQAHNDFASTACPGRNLKALLPEIRARLFAHSIESTSEAP</sequence>
<dbReference type="PANTHER" id="PTHR11022:SF41">
    <property type="entry name" value="PEPTIDOGLYCAN-RECOGNITION PROTEIN LC-RELATED"/>
    <property type="match status" value="1"/>
</dbReference>
<reference evidence="3" key="1">
    <citation type="submission" date="2019-08" db="EMBL/GenBank/DDBJ databases">
        <authorList>
            <person name="Kucharzyk K."/>
            <person name="Murdoch R.W."/>
            <person name="Higgins S."/>
            <person name="Loffler F."/>
        </authorList>
    </citation>
    <scope>NUCLEOTIDE SEQUENCE</scope>
</reference>
<evidence type="ECO:0000313" key="3">
    <source>
        <dbReference type="EMBL" id="MPN49373.1"/>
    </source>
</evidence>
<proteinExistence type="predicted"/>
<dbReference type="InterPro" id="IPR002502">
    <property type="entry name" value="Amidase_domain"/>
</dbReference>
<evidence type="ECO:0000256" key="1">
    <source>
        <dbReference type="SAM" id="MobiDB-lite"/>
    </source>
</evidence>
<dbReference type="GO" id="GO:0009253">
    <property type="term" value="P:peptidoglycan catabolic process"/>
    <property type="evidence" value="ECO:0007669"/>
    <property type="project" value="InterPro"/>
</dbReference>
<name>A0A645IQ46_9ZZZZ</name>
<dbReference type="PANTHER" id="PTHR11022">
    <property type="entry name" value="PEPTIDOGLYCAN RECOGNITION PROTEIN"/>
    <property type="match status" value="1"/>
</dbReference>
<dbReference type="InterPro" id="IPR036505">
    <property type="entry name" value="Amidase/PGRP_sf"/>
</dbReference>
<protein>
    <recommendedName>
        <fullName evidence="2">N-acetylmuramoyl-L-alanine amidase domain-containing protein</fullName>
    </recommendedName>
</protein>
<dbReference type="CDD" id="cd06583">
    <property type="entry name" value="PGRP"/>
    <property type="match status" value="1"/>
</dbReference>
<dbReference type="Gene3D" id="3.40.80.10">
    <property type="entry name" value="Peptidoglycan recognition protein-like"/>
    <property type="match status" value="1"/>
</dbReference>
<dbReference type="InterPro" id="IPR015510">
    <property type="entry name" value="PGRP"/>
</dbReference>
<comment type="caution">
    <text evidence="3">The sequence shown here is derived from an EMBL/GenBank/DDBJ whole genome shotgun (WGS) entry which is preliminary data.</text>
</comment>
<dbReference type="GO" id="GO:0008745">
    <property type="term" value="F:N-acetylmuramoyl-L-alanine amidase activity"/>
    <property type="evidence" value="ECO:0007669"/>
    <property type="project" value="InterPro"/>
</dbReference>
<dbReference type="AlphaFoldDB" id="A0A645IQ46"/>
<evidence type="ECO:0000259" key="2">
    <source>
        <dbReference type="Pfam" id="PF01510"/>
    </source>
</evidence>
<gene>
    <name evidence="3" type="ORF">SDC9_196993</name>
</gene>
<feature type="region of interest" description="Disordered" evidence="1">
    <location>
        <begin position="1"/>
        <end position="20"/>
    </location>
</feature>
<accession>A0A645IQ46</accession>
<dbReference type="SUPFAM" id="SSF55846">
    <property type="entry name" value="N-acetylmuramoyl-L-alanine amidase-like"/>
    <property type="match status" value="1"/>
</dbReference>
<organism evidence="3">
    <name type="scientific">bioreactor metagenome</name>
    <dbReference type="NCBI Taxonomy" id="1076179"/>
    <lineage>
        <taxon>unclassified sequences</taxon>
        <taxon>metagenomes</taxon>
        <taxon>ecological metagenomes</taxon>
    </lineage>
</organism>